<keyword evidence="7" id="KW-1185">Reference proteome</keyword>
<evidence type="ECO:0000256" key="2">
    <source>
        <dbReference type="ARBA" id="ARBA00022490"/>
    </source>
</evidence>
<evidence type="ECO:0000256" key="4">
    <source>
        <dbReference type="SAM" id="SignalP"/>
    </source>
</evidence>
<comment type="subcellular location">
    <subcellularLocation>
        <location evidence="1">Cytoplasm</location>
    </subcellularLocation>
</comment>
<comment type="caution">
    <text evidence="6">The sequence shown here is derived from an EMBL/GenBank/DDBJ whole genome shotgun (WGS) entry which is preliminary data.</text>
</comment>
<dbReference type="GO" id="GO:0005737">
    <property type="term" value="C:cytoplasm"/>
    <property type="evidence" value="ECO:0007669"/>
    <property type="project" value="UniProtKB-SubCell"/>
</dbReference>
<accession>A0A8B6HFD1</accession>
<dbReference type="Proteomes" id="UP000596742">
    <property type="component" value="Unassembled WGS sequence"/>
</dbReference>
<evidence type="ECO:0000313" key="7">
    <source>
        <dbReference type="Proteomes" id="UP000596742"/>
    </source>
</evidence>
<feature type="chain" id="PRO_5032868674" description="Ig-like domain-containing protein" evidence="4">
    <location>
        <begin position="20"/>
        <end position="116"/>
    </location>
</feature>
<dbReference type="InterPro" id="IPR003599">
    <property type="entry name" value="Ig_sub"/>
</dbReference>
<feature type="signal peptide" evidence="4">
    <location>
        <begin position="1"/>
        <end position="19"/>
    </location>
</feature>
<dbReference type="InterPro" id="IPR007110">
    <property type="entry name" value="Ig-like_dom"/>
</dbReference>
<dbReference type="PANTHER" id="PTHR47633:SF4">
    <property type="entry name" value="MYOPALLADIN ISOFORM X1"/>
    <property type="match status" value="1"/>
</dbReference>
<dbReference type="SUPFAM" id="SSF48726">
    <property type="entry name" value="Immunoglobulin"/>
    <property type="match status" value="1"/>
</dbReference>
<reference evidence="6" key="1">
    <citation type="submission" date="2018-11" db="EMBL/GenBank/DDBJ databases">
        <authorList>
            <person name="Alioto T."/>
            <person name="Alioto T."/>
        </authorList>
    </citation>
    <scope>NUCLEOTIDE SEQUENCE</scope>
</reference>
<proteinExistence type="predicted"/>
<dbReference type="InterPro" id="IPR013098">
    <property type="entry name" value="Ig_I-set"/>
</dbReference>
<dbReference type="Pfam" id="PF07679">
    <property type="entry name" value="I-set"/>
    <property type="match status" value="1"/>
</dbReference>
<dbReference type="OrthoDB" id="2431000at2759"/>
<dbReference type="InterPro" id="IPR013783">
    <property type="entry name" value="Ig-like_fold"/>
</dbReference>
<protein>
    <recommendedName>
        <fullName evidence="5">Ig-like domain-containing protein</fullName>
    </recommendedName>
</protein>
<dbReference type="EMBL" id="UYJE01010035">
    <property type="protein sequence ID" value="VDI79119.1"/>
    <property type="molecule type" value="Genomic_DNA"/>
</dbReference>
<feature type="domain" description="Ig-like" evidence="5">
    <location>
        <begin position="37"/>
        <end position="111"/>
    </location>
</feature>
<dbReference type="SMART" id="SM00409">
    <property type="entry name" value="IG"/>
    <property type="match status" value="1"/>
</dbReference>
<evidence type="ECO:0000259" key="5">
    <source>
        <dbReference type="PROSITE" id="PS50835"/>
    </source>
</evidence>
<dbReference type="Gene3D" id="2.60.40.10">
    <property type="entry name" value="Immunoglobulins"/>
    <property type="match status" value="1"/>
</dbReference>
<keyword evidence="2" id="KW-0963">Cytoplasm</keyword>
<keyword evidence="3" id="KW-0393">Immunoglobulin domain</keyword>
<dbReference type="InterPro" id="IPR003598">
    <property type="entry name" value="Ig_sub2"/>
</dbReference>
<gene>
    <name evidence="6" type="ORF">MGAL_10B049387</name>
</gene>
<dbReference type="PROSITE" id="PS50835">
    <property type="entry name" value="IG_LIKE"/>
    <property type="match status" value="1"/>
</dbReference>
<keyword evidence="4" id="KW-0732">Signal</keyword>
<dbReference type="FunFam" id="2.60.40.10:FF:000425">
    <property type="entry name" value="Myosin light chain kinase"/>
    <property type="match status" value="1"/>
</dbReference>
<dbReference type="AlphaFoldDB" id="A0A8B6HFD1"/>
<dbReference type="InterPro" id="IPR036179">
    <property type="entry name" value="Ig-like_dom_sf"/>
</dbReference>
<evidence type="ECO:0000256" key="1">
    <source>
        <dbReference type="ARBA" id="ARBA00004496"/>
    </source>
</evidence>
<evidence type="ECO:0000256" key="3">
    <source>
        <dbReference type="ARBA" id="ARBA00023319"/>
    </source>
</evidence>
<name>A0A8B6HFD1_MYTGA</name>
<sequence>MSTLVTVLMLCCTVISATAGQTIKKSAELENAAVCIGYTAYFLCDINGDPIPDYDWFHDGVKINNTMRFNMRQTPQYSRLRIINTITTDSGEYTCKAFNAAGVITTSGQLRVRTDC</sequence>
<dbReference type="SMART" id="SM00408">
    <property type="entry name" value="IGc2"/>
    <property type="match status" value="1"/>
</dbReference>
<dbReference type="PANTHER" id="PTHR47633">
    <property type="entry name" value="IMMUNOGLOBULIN"/>
    <property type="match status" value="1"/>
</dbReference>
<evidence type="ECO:0000313" key="6">
    <source>
        <dbReference type="EMBL" id="VDI79119.1"/>
    </source>
</evidence>
<organism evidence="6 7">
    <name type="scientific">Mytilus galloprovincialis</name>
    <name type="common">Mediterranean mussel</name>
    <dbReference type="NCBI Taxonomy" id="29158"/>
    <lineage>
        <taxon>Eukaryota</taxon>
        <taxon>Metazoa</taxon>
        <taxon>Spiralia</taxon>
        <taxon>Lophotrochozoa</taxon>
        <taxon>Mollusca</taxon>
        <taxon>Bivalvia</taxon>
        <taxon>Autobranchia</taxon>
        <taxon>Pteriomorphia</taxon>
        <taxon>Mytilida</taxon>
        <taxon>Mytiloidea</taxon>
        <taxon>Mytilidae</taxon>
        <taxon>Mytilinae</taxon>
        <taxon>Mytilus</taxon>
    </lineage>
</organism>